<organism evidence="4 5">
    <name type="scientific">Paenibacillus chungangensis</name>
    <dbReference type="NCBI Taxonomy" id="696535"/>
    <lineage>
        <taxon>Bacteria</taxon>
        <taxon>Bacillati</taxon>
        <taxon>Bacillota</taxon>
        <taxon>Bacilli</taxon>
        <taxon>Bacillales</taxon>
        <taxon>Paenibacillaceae</taxon>
        <taxon>Paenibacillus</taxon>
    </lineage>
</organism>
<comment type="similarity">
    <text evidence="1">Belongs to the Gfo/Idh/MocA family.</text>
</comment>
<name>A0ABW3HWE5_9BACL</name>
<dbReference type="InterPro" id="IPR052515">
    <property type="entry name" value="Gfo/Idh/MocA_Oxidoreductase"/>
</dbReference>
<dbReference type="PANTHER" id="PTHR43249">
    <property type="entry name" value="UDP-N-ACETYL-2-AMINO-2-DEOXY-D-GLUCURONATE OXIDASE"/>
    <property type="match status" value="1"/>
</dbReference>
<comment type="caution">
    <text evidence="4">The sequence shown here is derived from an EMBL/GenBank/DDBJ whole genome shotgun (WGS) entry which is preliminary data.</text>
</comment>
<dbReference type="Gene3D" id="3.40.50.720">
    <property type="entry name" value="NAD(P)-binding Rossmann-like Domain"/>
    <property type="match status" value="1"/>
</dbReference>
<accession>A0ABW3HWE5</accession>
<sequence>MDNPVKYAIVGCGIIADIHAAGIAAVEEAELIAVYDTDEEKGRAFAAKYGAIFFDSYEALLAESRVEVVNICTPSGLHPDQTILAAQAGKHIICEKPIAIQLKDARRMIATCHEYGVKLTTVFPRRMSPAAQFLKAFLTGGGLGKLTLCNAFVKIYRSQQYYDSAGWRGTWEMDGGGAMMNQGIHTIDLLQWLVGEIKTVYGRVEAKQRRIEVEDTAIALLQYENDAMGVLEVTTTADPDQGQRIEIHGERGTAVYTEDRITLLHADGEPVQLPDFEPFQVLPDGHRMQIRDMALSIREGRSPNVTGEDGVHALEIILGTYTSSNQRQEIELASLR</sequence>
<dbReference type="EMBL" id="JBHTJZ010000069">
    <property type="protein sequence ID" value="MFD0961900.1"/>
    <property type="molecule type" value="Genomic_DNA"/>
</dbReference>
<feature type="domain" description="Gfo/Idh/MocA-like oxidoreductase N-terminal" evidence="2">
    <location>
        <begin position="6"/>
        <end position="120"/>
    </location>
</feature>
<protein>
    <submittedName>
        <fullName evidence="4">Gfo/Idh/MocA family protein</fullName>
    </submittedName>
</protein>
<dbReference type="Gene3D" id="3.30.360.10">
    <property type="entry name" value="Dihydrodipicolinate Reductase, domain 2"/>
    <property type="match status" value="1"/>
</dbReference>
<dbReference type="InterPro" id="IPR000683">
    <property type="entry name" value="Gfo/Idh/MocA-like_OxRdtase_N"/>
</dbReference>
<dbReference type="PANTHER" id="PTHR43249:SF1">
    <property type="entry name" value="D-GLUCOSIDE 3-DEHYDROGENASE"/>
    <property type="match status" value="1"/>
</dbReference>
<evidence type="ECO:0000256" key="1">
    <source>
        <dbReference type="ARBA" id="ARBA00010928"/>
    </source>
</evidence>
<evidence type="ECO:0000313" key="5">
    <source>
        <dbReference type="Proteomes" id="UP001596989"/>
    </source>
</evidence>
<evidence type="ECO:0000313" key="4">
    <source>
        <dbReference type="EMBL" id="MFD0961900.1"/>
    </source>
</evidence>
<keyword evidence="5" id="KW-1185">Reference proteome</keyword>
<dbReference type="Pfam" id="PF02894">
    <property type="entry name" value="GFO_IDH_MocA_C"/>
    <property type="match status" value="1"/>
</dbReference>
<proteinExistence type="inferred from homology"/>
<dbReference type="SUPFAM" id="SSF51735">
    <property type="entry name" value="NAD(P)-binding Rossmann-fold domains"/>
    <property type="match status" value="1"/>
</dbReference>
<dbReference type="SUPFAM" id="SSF55347">
    <property type="entry name" value="Glyceraldehyde-3-phosphate dehydrogenase-like, C-terminal domain"/>
    <property type="match status" value="1"/>
</dbReference>
<reference evidence="5" key="1">
    <citation type="journal article" date="2019" name="Int. J. Syst. Evol. Microbiol.">
        <title>The Global Catalogue of Microorganisms (GCM) 10K type strain sequencing project: providing services to taxonomists for standard genome sequencing and annotation.</title>
        <authorList>
            <consortium name="The Broad Institute Genomics Platform"/>
            <consortium name="The Broad Institute Genome Sequencing Center for Infectious Disease"/>
            <person name="Wu L."/>
            <person name="Ma J."/>
        </authorList>
    </citation>
    <scope>NUCLEOTIDE SEQUENCE [LARGE SCALE GENOMIC DNA]</scope>
    <source>
        <strain evidence="5">CCUG 59129</strain>
    </source>
</reference>
<dbReference type="InterPro" id="IPR004104">
    <property type="entry name" value="Gfo/Idh/MocA-like_OxRdtase_C"/>
</dbReference>
<dbReference type="Proteomes" id="UP001596989">
    <property type="component" value="Unassembled WGS sequence"/>
</dbReference>
<dbReference type="Pfam" id="PF01408">
    <property type="entry name" value="GFO_IDH_MocA"/>
    <property type="match status" value="1"/>
</dbReference>
<evidence type="ECO:0000259" key="2">
    <source>
        <dbReference type="Pfam" id="PF01408"/>
    </source>
</evidence>
<dbReference type="RefSeq" id="WP_377567917.1">
    <property type="nucleotide sequence ID" value="NZ_JBHTJZ010000069.1"/>
</dbReference>
<dbReference type="InterPro" id="IPR036291">
    <property type="entry name" value="NAD(P)-bd_dom_sf"/>
</dbReference>
<gene>
    <name evidence="4" type="ORF">ACFQ2I_21410</name>
</gene>
<evidence type="ECO:0000259" key="3">
    <source>
        <dbReference type="Pfam" id="PF02894"/>
    </source>
</evidence>
<feature type="domain" description="Gfo/Idh/MocA-like oxidoreductase C-terminal" evidence="3">
    <location>
        <begin position="138"/>
        <end position="332"/>
    </location>
</feature>